<dbReference type="AlphaFoldDB" id="A0A7W6PRM0"/>
<keyword evidence="4" id="KW-1185">Reference proteome</keyword>
<organism evidence="3 4">
    <name type="scientific">Rhizobium rhizoryzae</name>
    <dbReference type="NCBI Taxonomy" id="451876"/>
    <lineage>
        <taxon>Bacteria</taxon>
        <taxon>Pseudomonadati</taxon>
        <taxon>Pseudomonadota</taxon>
        <taxon>Alphaproteobacteria</taxon>
        <taxon>Hyphomicrobiales</taxon>
        <taxon>Rhizobiaceae</taxon>
        <taxon>Rhizobium/Agrobacterium group</taxon>
        <taxon>Rhizobium</taxon>
    </lineage>
</organism>
<accession>A0A7W6PRM0</accession>
<comment type="caution">
    <text evidence="3">The sequence shown here is derived from an EMBL/GenBank/DDBJ whole genome shotgun (WGS) entry which is preliminary data.</text>
</comment>
<protein>
    <submittedName>
        <fullName evidence="3">Uncharacterized protein</fullName>
    </submittedName>
</protein>
<feature type="region of interest" description="Disordered" evidence="1">
    <location>
        <begin position="31"/>
        <end position="55"/>
    </location>
</feature>
<gene>
    <name evidence="3" type="ORF">GGQ72_003230</name>
</gene>
<keyword evidence="2" id="KW-0732">Signal</keyword>
<dbReference type="Proteomes" id="UP000519897">
    <property type="component" value="Unassembled WGS sequence"/>
</dbReference>
<evidence type="ECO:0000256" key="2">
    <source>
        <dbReference type="SAM" id="SignalP"/>
    </source>
</evidence>
<evidence type="ECO:0000256" key="1">
    <source>
        <dbReference type="SAM" id="MobiDB-lite"/>
    </source>
</evidence>
<proteinExistence type="predicted"/>
<dbReference type="EMBL" id="JACIEC010000004">
    <property type="protein sequence ID" value="MBB4144673.1"/>
    <property type="molecule type" value="Genomic_DNA"/>
</dbReference>
<reference evidence="3 4" key="1">
    <citation type="submission" date="2020-08" db="EMBL/GenBank/DDBJ databases">
        <title>Genomic Encyclopedia of Type Strains, Phase IV (KMG-IV): sequencing the most valuable type-strain genomes for metagenomic binning, comparative biology and taxonomic classification.</title>
        <authorList>
            <person name="Goeker M."/>
        </authorList>
    </citation>
    <scope>NUCLEOTIDE SEQUENCE [LARGE SCALE GENOMIC DNA]</scope>
    <source>
        <strain evidence="3 4">DSM 29514</strain>
    </source>
</reference>
<evidence type="ECO:0000313" key="4">
    <source>
        <dbReference type="Proteomes" id="UP000519897"/>
    </source>
</evidence>
<feature type="compositionally biased region" description="Polar residues" evidence="1">
    <location>
        <begin position="31"/>
        <end position="51"/>
    </location>
</feature>
<feature type="chain" id="PRO_5030708305" evidence="2">
    <location>
        <begin position="23"/>
        <end position="156"/>
    </location>
</feature>
<evidence type="ECO:0000313" key="3">
    <source>
        <dbReference type="EMBL" id="MBB4144673.1"/>
    </source>
</evidence>
<dbReference type="RefSeq" id="WP_165134157.1">
    <property type="nucleotide sequence ID" value="NZ_CP049250.1"/>
</dbReference>
<sequence length="156" mass="16258">MAGLIKHALIVAICLTAPLAGARADMVWGSSPNSLAKQSGPSDRHGSWTNHRSPRNEYRFSAQNTYHYQSGHQRRDVVGGNGLPSYVRGLGTFAGGLSAVRFRGNGIYFFADGIGNGSASDVGPGAKIITVSPTGKTNGKSACAMEHGVCVVRGSP</sequence>
<feature type="signal peptide" evidence="2">
    <location>
        <begin position="1"/>
        <end position="22"/>
    </location>
</feature>
<name>A0A7W6PRM0_9HYPH</name>